<reference evidence="2" key="1">
    <citation type="journal article" date="2018" name="PLoS Negl. Trop. Dis.">
        <title>An insight into the salivary gland and fat body transcriptome of Panstrongylus lignarius (Hemiptera: Heteroptera), the main vector of Chagas disease in Peru.</title>
        <authorList>
            <person name="Nevoa J.C."/>
            <person name="Mendes M.T."/>
            <person name="da Silva M.V."/>
            <person name="Soares S.C."/>
            <person name="Oliveira C.J.F."/>
            <person name="Ribeiro J.M.C."/>
        </authorList>
    </citation>
    <scope>NUCLEOTIDE SEQUENCE</scope>
</reference>
<organism evidence="2">
    <name type="scientific">Panstrongylus lignarius</name>
    <dbReference type="NCBI Taxonomy" id="156445"/>
    <lineage>
        <taxon>Eukaryota</taxon>
        <taxon>Metazoa</taxon>
        <taxon>Ecdysozoa</taxon>
        <taxon>Arthropoda</taxon>
        <taxon>Hexapoda</taxon>
        <taxon>Insecta</taxon>
        <taxon>Pterygota</taxon>
        <taxon>Neoptera</taxon>
        <taxon>Paraneoptera</taxon>
        <taxon>Hemiptera</taxon>
        <taxon>Heteroptera</taxon>
        <taxon>Panheteroptera</taxon>
        <taxon>Cimicomorpha</taxon>
        <taxon>Reduviidae</taxon>
        <taxon>Triatominae</taxon>
        <taxon>Panstrongylus</taxon>
    </lineage>
</organism>
<keyword evidence="1" id="KW-0732">Signal</keyword>
<name>A0A224Y2I2_9HEMI</name>
<accession>A0A224Y2I2</accession>
<evidence type="ECO:0000256" key="1">
    <source>
        <dbReference type="SAM" id="SignalP"/>
    </source>
</evidence>
<feature type="chain" id="PRO_5012488531" evidence="1">
    <location>
        <begin position="22"/>
        <end position="87"/>
    </location>
</feature>
<evidence type="ECO:0000313" key="2">
    <source>
        <dbReference type="EMBL" id="JAW15290.1"/>
    </source>
</evidence>
<feature type="signal peptide" evidence="1">
    <location>
        <begin position="1"/>
        <end position="21"/>
    </location>
</feature>
<dbReference type="AlphaFoldDB" id="A0A224Y2I2"/>
<dbReference type="EMBL" id="GFTR01001136">
    <property type="protein sequence ID" value="JAW15290.1"/>
    <property type="molecule type" value="Transcribed_RNA"/>
</dbReference>
<proteinExistence type="predicted"/>
<sequence length="87" mass="9040">MLQNLFLFIYFLFFSSSNLLAMSVKSSSPSEGGLSLFLGKASSGTEGNSGRVISGDIFDRGKGFGCSLVCLLVSELFPATGISGGDT</sequence>
<protein>
    <submittedName>
        <fullName evidence="2">Putative secreted protein</fullName>
    </submittedName>
</protein>